<sequence length="394" mass="45314">MADSPVQPAPKLSQRKLAATQRGHDFQPLRPADREASISQLPDDPVDLFHRFCPESLVEKWVVWTNSWAKHRIEQRANAADSGKPDDEEELDDEEEDTSAPKWVPTTVAEIYIFLAVLIYMGNHPEQRIQDHWIEDKEPGAGDPTHRIMKYMTYPRFTQLFRYIRIFDPFDEPADNLSRLLSRVTPWSEHIQQAATDLFQPGLNVAVDECMIRFTGRSNAKVTIPRKPTPEGLKIWVVADHGYFLRWIFHLPGQKPEIKFPQEPHEPELAPTQAVVLDLVRRLETNNHHVFFDNLFTTVELLRALRRDGNAATGTARTGSGIWEEHRESKLRDNTGKLDWQYNTLKAIPTSDNLVNQIAWKDNALVLFMTTYFTGLEFEDIDTAIEFAAVHGKL</sequence>
<dbReference type="VEuPathDB" id="FungiDB:CPUR_08827"/>
<feature type="compositionally biased region" description="Basic and acidic residues" evidence="1">
    <location>
        <begin position="22"/>
        <end position="36"/>
    </location>
</feature>
<name>M1WGV9_CLAP2</name>
<feature type="domain" description="PiggyBac transposable element-derived protein" evidence="2">
    <location>
        <begin position="44"/>
        <end position="374"/>
    </location>
</feature>
<evidence type="ECO:0000256" key="1">
    <source>
        <dbReference type="SAM" id="MobiDB-lite"/>
    </source>
</evidence>
<keyword evidence="4" id="KW-1185">Reference proteome</keyword>
<dbReference type="Pfam" id="PF13843">
    <property type="entry name" value="DDE_Tnp_1_7"/>
    <property type="match status" value="1"/>
</dbReference>
<dbReference type="OrthoDB" id="5152319at2759"/>
<feature type="region of interest" description="Disordered" evidence="1">
    <location>
        <begin position="1"/>
        <end position="40"/>
    </location>
</feature>
<dbReference type="EMBL" id="CAGA01000146">
    <property type="protein sequence ID" value="CCE34888.1"/>
    <property type="molecule type" value="Genomic_DNA"/>
</dbReference>
<feature type="region of interest" description="Disordered" evidence="1">
    <location>
        <begin position="75"/>
        <end position="100"/>
    </location>
</feature>
<dbReference type="InterPro" id="IPR029526">
    <property type="entry name" value="PGBD"/>
</dbReference>
<dbReference type="STRING" id="1111077.M1WGV9"/>
<proteinExistence type="predicted"/>
<comment type="caution">
    <text evidence="3">The sequence shown here is derived from an EMBL/GenBank/DDBJ whole genome shotgun (WGS) entry which is preliminary data.</text>
</comment>
<protein>
    <recommendedName>
        <fullName evidence="2">PiggyBac transposable element-derived protein domain-containing protein</fullName>
    </recommendedName>
</protein>
<dbReference type="AlphaFoldDB" id="M1WGV9"/>
<accession>M1WGV9</accession>
<feature type="compositionally biased region" description="Acidic residues" evidence="1">
    <location>
        <begin position="86"/>
        <end position="98"/>
    </location>
</feature>
<evidence type="ECO:0000313" key="4">
    <source>
        <dbReference type="Proteomes" id="UP000016801"/>
    </source>
</evidence>
<gene>
    <name evidence="3" type="ORF">CPUR_08827</name>
</gene>
<dbReference type="eggNOG" id="ENOG502QWHD">
    <property type="taxonomic scope" value="Eukaryota"/>
</dbReference>
<dbReference type="PANTHER" id="PTHR46599">
    <property type="entry name" value="PIGGYBAC TRANSPOSABLE ELEMENT-DERIVED PROTEIN 4"/>
    <property type="match status" value="1"/>
</dbReference>
<reference evidence="3 4" key="1">
    <citation type="journal article" date="2013" name="PLoS Genet.">
        <title>Plant-symbiotic fungi as chemical engineers: Multi-genome analysis of the Clavicipitaceae reveals dynamics of alkaloid loci.</title>
        <authorList>
            <person name="Schardl C.L."/>
            <person name="Young C.A."/>
            <person name="Hesse U."/>
            <person name="Amyotte S.G."/>
            <person name="Andreeva K."/>
            <person name="Calie P.J."/>
            <person name="Fleetwood D.J."/>
            <person name="Haws D.C."/>
            <person name="Moore N."/>
            <person name="Oeser B."/>
            <person name="Panaccione D.G."/>
            <person name="Schweri K.K."/>
            <person name="Voisey C.R."/>
            <person name="Farman M.L."/>
            <person name="Jaromczyk J.W."/>
            <person name="Roe B.A."/>
            <person name="O'Sullivan D.M."/>
            <person name="Scott B."/>
            <person name="Tudzynski P."/>
            <person name="An Z."/>
            <person name="Arnaoudova E.G."/>
            <person name="Bullock C.T."/>
            <person name="Charlton N.D."/>
            <person name="Chen L."/>
            <person name="Cox M."/>
            <person name="Dinkins R.D."/>
            <person name="Florea S."/>
            <person name="Glenn A.E."/>
            <person name="Gordon A."/>
            <person name="Gueldener U."/>
            <person name="Harris D.R."/>
            <person name="Hollin W."/>
            <person name="Jaromczyk J."/>
            <person name="Johnson R.D."/>
            <person name="Khan A.K."/>
            <person name="Leistner E."/>
            <person name="Leuchtmann A."/>
            <person name="Li C."/>
            <person name="Liu J."/>
            <person name="Liu J."/>
            <person name="Liu M."/>
            <person name="Mace W."/>
            <person name="Machado C."/>
            <person name="Nagabhyru P."/>
            <person name="Pan J."/>
            <person name="Schmid J."/>
            <person name="Sugawara K."/>
            <person name="Steiner U."/>
            <person name="Takach J.E."/>
            <person name="Tanaka E."/>
            <person name="Webb J.S."/>
            <person name="Wilson E.V."/>
            <person name="Wiseman J.L."/>
            <person name="Yoshida R."/>
            <person name="Zeng Z."/>
        </authorList>
    </citation>
    <scope>NUCLEOTIDE SEQUENCE [LARGE SCALE GENOMIC DNA]</scope>
    <source>
        <strain evidence="3 4">20.1</strain>
    </source>
</reference>
<dbReference type="Proteomes" id="UP000016801">
    <property type="component" value="Unassembled WGS sequence"/>
</dbReference>
<evidence type="ECO:0000259" key="2">
    <source>
        <dbReference type="Pfam" id="PF13843"/>
    </source>
</evidence>
<dbReference type="PANTHER" id="PTHR46599:SF3">
    <property type="entry name" value="PIGGYBAC TRANSPOSABLE ELEMENT-DERIVED PROTEIN 4"/>
    <property type="match status" value="1"/>
</dbReference>
<evidence type="ECO:0000313" key="3">
    <source>
        <dbReference type="EMBL" id="CCE34888.1"/>
    </source>
</evidence>
<dbReference type="HOGENOM" id="CLU_022617_3_1_1"/>
<organism evidence="3 4">
    <name type="scientific">Claviceps purpurea (strain 20.1)</name>
    <name type="common">Ergot fungus</name>
    <name type="synonym">Sphacelia segetum</name>
    <dbReference type="NCBI Taxonomy" id="1111077"/>
    <lineage>
        <taxon>Eukaryota</taxon>
        <taxon>Fungi</taxon>
        <taxon>Dikarya</taxon>
        <taxon>Ascomycota</taxon>
        <taxon>Pezizomycotina</taxon>
        <taxon>Sordariomycetes</taxon>
        <taxon>Hypocreomycetidae</taxon>
        <taxon>Hypocreales</taxon>
        <taxon>Clavicipitaceae</taxon>
        <taxon>Claviceps</taxon>
    </lineage>
</organism>